<proteinExistence type="predicted"/>
<evidence type="ECO:0000313" key="2">
    <source>
        <dbReference type="Proteomes" id="UP000308886"/>
    </source>
</evidence>
<gene>
    <name evidence="1" type="ORF">E5358_05495</name>
</gene>
<dbReference type="EMBL" id="SRZC01000007">
    <property type="protein sequence ID" value="TGX82792.1"/>
    <property type="molecule type" value="Genomic_DNA"/>
</dbReference>
<accession>A0AC61QRK0</accession>
<sequence>MDAENLKYVVGKAEEGQPAIIRFFSAVDEYSVRCFNDEFLWLQDYVKPSKIIVMINSEGGSVLYGMSTFSVIRSCPIEVDCVIEGIAASMASVIWAAGDNLYMHDYSLLMIHNPFNSKVEDDDPSVKQTVEAFRSQLETIYTKRFGLSKDKVAEIMNGEGDADGTFFSAKDAVKAGFLPSENVIKTSKKVRDKVKNEMIGIDSAAEMRNIMSAVSAEVDENKLIEAITAIRNQKDNYSPIQENKMENNEKNNFDAISAQLGLAKDTQAAAIEARIAELINAEATLKETQGELTATNIKLEGKEADLANVKSELAETKAALQAYKDAEQAALKAEIATVIDDAIKAGKIEASAKDAWTKMAESDFATVKSTLASIQAREVITEVIAKDPANEGKIEETLKDVDAQMQAKIKEKLGEVKFETF</sequence>
<dbReference type="Proteomes" id="UP000308886">
    <property type="component" value="Unassembled WGS sequence"/>
</dbReference>
<keyword evidence="2" id="KW-1185">Reference proteome</keyword>
<keyword evidence="1" id="KW-0547">Nucleotide-binding</keyword>
<reference evidence="1" key="1">
    <citation type="submission" date="2019-04" db="EMBL/GenBank/DDBJ databases">
        <title>Microbes associate with the intestines of laboratory mice.</title>
        <authorList>
            <person name="Navarre W."/>
            <person name="Wong E."/>
            <person name="Huang K."/>
            <person name="Tropini C."/>
            <person name="Ng K."/>
            <person name="Yu B."/>
        </authorList>
    </citation>
    <scope>NUCLEOTIDE SEQUENCE</scope>
    <source>
        <strain evidence="1">NM73_A23</strain>
    </source>
</reference>
<evidence type="ECO:0000313" key="1">
    <source>
        <dbReference type="EMBL" id="TGX82792.1"/>
    </source>
</evidence>
<keyword evidence="1" id="KW-0067">ATP-binding</keyword>
<organism evidence="1 2">
    <name type="scientific">Palleniella muris</name>
    <dbReference type="NCBI Taxonomy" id="3038145"/>
    <lineage>
        <taxon>Bacteria</taxon>
        <taxon>Pseudomonadati</taxon>
        <taxon>Bacteroidota</taxon>
        <taxon>Bacteroidia</taxon>
        <taxon>Bacteroidales</taxon>
        <taxon>Prevotellaceae</taxon>
        <taxon>Palleniella</taxon>
    </lineage>
</organism>
<name>A0AC61QRK0_9BACT</name>
<comment type="caution">
    <text evidence="1">The sequence shown here is derived from an EMBL/GenBank/DDBJ whole genome shotgun (WGS) entry which is preliminary data.</text>
</comment>
<protein>
    <submittedName>
        <fullName evidence="1">ATP-binding protein</fullName>
    </submittedName>
</protein>